<proteinExistence type="predicted"/>
<sequence length="360" mass="39496">MEEVLLHVGMHKTGTSSLQATLAGYDDGDTVYAQLGQSANHSVPVYTAFSSQPGAYHHWRALGLGPSQVEDRRRGFLNRLDALLARPDRRRLILSGEDISILDPQGKTALIGFLRDRVPRLDVVCYLRSPGGYALSAFQQRIRGGGIAALPPVCDPLYRLRTEGFRDDPRVSRLRVREFARDKLKGHDIVEDFAALTGLDTARMTRRTRNEGMSAAATKLVYCFNRTMPLRDGDRVLQAARLALGAEIAAAYPGPGLEAARVACLAEHAETPWLRDAFAIDFTAALQDAAPPREALEAHMADLSGIPMAPLDALLAEKAISGRFPAPADKLLRLYLWHVGKTQERTERQARRAEATPSPG</sequence>
<evidence type="ECO:0000313" key="2">
    <source>
        <dbReference type="Proteomes" id="UP000609121"/>
    </source>
</evidence>
<reference evidence="1" key="1">
    <citation type="submission" date="2020-09" db="EMBL/GenBank/DDBJ databases">
        <title>A novel bacterium of genus Mangrovicoccus, isolated from South China Sea.</title>
        <authorList>
            <person name="Huang H."/>
            <person name="Mo K."/>
            <person name="Hu Y."/>
        </authorList>
    </citation>
    <scope>NUCLEOTIDE SEQUENCE</scope>
    <source>
        <strain evidence="1">HB182678</strain>
    </source>
</reference>
<dbReference type="Proteomes" id="UP000609121">
    <property type="component" value="Unassembled WGS sequence"/>
</dbReference>
<accession>A0A8J6YWE7</accession>
<comment type="caution">
    <text evidence="1">The sequence shown here is derived from an EMBL/GenBank/DDBJ whole genome shotgun (WGS) entry which is preliminary data.</text>
</comment>
<name>A0A8J6YWE7_9RHOB</name>
<gene>
    <name evidence="1" type="ORF">ICN82_13065</name>
</gene>
<dbReference type="AlphaFoldDB" id="A0A8J6YWE7"/>
<organism evidence="1 2">
    <name type="scientific">Mangrovicoccus algicola</name>
    <dbReference type="NCBI Taxonomy" id="2771008"/>
    <lineage>
        <taxon>Bacteria</taxon>
        <taxon>Pseudomonadati</taxon>
        <taxon>Pseudomonadota</taxon>
        <taxon>Alphaproteobacteria</taxon>
        <taxon>Rhodobacterales</taxon>
        <taxon>Paracoccaceae</taxon>
        <taxon>Mangrovicoccus</taxon>
    </lineage>
</organism>
<keyword evidence="2" id="KW-1185">Reference proteome</keyword>
<evidence type="ECO:0000313" key="1">
    <source>
        <dbReference type="EMBL" id="MBE3639130.1"/>
    </source>
</evidence>
<dbReference type="EMBL" id="JACVXA010000039">
    <property type="protein sequence ID" value="MBE3639130.1"/>
    <property type="molecule type" value="Genomic_DNA"/>
</dbReference>
<dbReference type="InterPro" id="IPR027417">
    <property type="entry name" value="P-loop_NTPase"/>
</dbReference>
<dbReference type="SUPFAM" id="SSF52540">
    <property type="entry name" value="P-loop containing nucleoside triphosphate hydrolases"/>
    <property type="match status" value="1"/>
</dbReference>
<protein>
    <submittedName>
        <fullName evidence="1">Uncharacterized protein</fullName>
    </submittedName>
</protein>
<dbReference type="RefSeq" id="WP_193183481.1">
    <property type="nucleotide sequence ID" value="NZ_JACVXA010000039.1"/>
</dbReference>